<keyword evidence="3" id="KW-1185">Reference proteome</keyword>
<comment type="caution">
    <text evidence="2">The sequence shown here is derived from an EMBL/GenBank/DDBJ whole genome shotgun (WGS) entry which is preliminary data.</text>
</comment>
<name>A0AAE0XK31_9PEZI</name>
<proteinExistence type="predicted"/>
<evidence type="ECO:0000313" key="2">
    <source>
        <dbReference type="EMBL" id="KAK3694939.1"/>
    </source>
</evidence>
<dbReference type="EMBL" id="JAULSO010000001">
    <property type="protein sequence ID" value="KAK3694939.1"/>
    <property type="molecule type" value="Genomic_DNA"/>
</dbReference>
<dbReference type="AlphaFoldDB" id="A0AAE0XK31"/>
<protein>
    <submittedName>
        <fullName evidence="2">Uncharacterized protein</fullName>
    </submittedName>
</protein>
<organism evidence="2 3">
    <name type="scientific">Podospora appendiculata</name>
    <dbReference type="NCBI Taxonomy" id="314037"/>
    <lineage>
        <taxon>Eukaryota</taxon>
        <taxon>Fungi</taxon>
        <taxon>Dikarya</taxon>
        <taxon>Ascomycota</taxon>
        <taxon>Pezizomycotina</taxon>
        <taxon>Sordariomycetes</taxon>
        <taxon>Sordariomycetidae</taxon>
        <taxon>Sordariales</taxon>
        <taxon>Podosporaceae</taxon>
        <taxon>Podospora</taxon>
    </lineage>
</organism>
<feature type="compositionally biased region" description="Low complexity" evidence="1">
    <location>
        <begin position="115"/>
        <end position="133"/>
    </location>
</feature>
<gene>
    <name evidence="2" type="ORF">B0T22DRAFT_87597</name>
</gene>
<sequence length="211" mass="23363">MAAFSEIRYSDTHSIGILEAPRHCGSHGGVRWVHFSVWGSTHSCQSHNYYLSELGTPRCDLYGSTVAYALAAIDNRRPDRVWFDLQCGSPTEPQWQHLQVPSLHAADNSTATQVDAGAGSAPADASDSSSSEATNVDLPSKSKRGGGKVRVDFYFCEALDVLNGRTRTEWSGCPVIRGWFVCVCTLSCRNRNQERWKYLIGLSIIHIRKVE</sequence>
<accession>A0AAE0XK31</accession>
<reference evidence="2" key="1">
    <citation type="journal article" date="2023" name="Mol. Phylogenet. Evol.">
        <title>Genome-scale phylogeny and comparative genomics of the fungal order Sordariales.</title>
        <authorList>
            <person name="Hensen N."/>
            <person name="Bonometti L."/>
            <person name="Westerberg I."/>
            <person name="Brannstrom I.O."/>
            <person name="Guillou S."/>
            <person name="Cros-Aarteil S."/>
            <person name="Calhoun S."/>
            <person name="Haridas S."/>
            <person name="Kuo A."/>
            <person name="Mondo S."/>
            <person name="Pangilinan J."/>
            <person name="Riley R."/>
            <person name="LaButti K."/>
            <person name="Andreopoulos B."/>
            <person name="Lipzen A."/>
            <person name="Chen C."/>
            <person name="Yan M."/>
            <person name="Daum C."/>
            <person name="Ng V."/>
            <person name="Clum A."/>
            <person name="Steindorff A."/>
            <person name="Ohm R.A."/>
            <person name="Martin F."/>
            <person name="Silar P."/>
            <person name="Natvig D.O."/>
            <person name="Lalanne C."/>
            <person name="Gautier V."/>
            <person name="Ament-Velasquez S.L."/>
            <person name="Kruys A."/>
            <person name="Hutchinson M.I."/>
            <person name="Powell A.J."/>
            <person name="Barry K."/>
            <person name="Miller A.N."/>
            <person name="Grigoriev I.V."/>
            <person name="Debuchy R."/>
            <person name="Gladieux P."/>
            <person name="Hiltunen Thoren M."/>
            <person name="Johannesson H."/>
        </authorList>
    </citation>
    <scope>NUCLEOTIDE SEQUENCE</scope>
    <source>
        <strain evidence="2">CBS 314.62</strain>
    </source>
</reference>
<evidence type="ECO:0000256" key="1">
    <source>
        <dbReference type="SAM" id="MobiDB-lite"/>
    </source>
</evidence>
<feature type="region of interest" description="Disordered" evidence="1">
    <location>
        <begin position="112"/>
        <end position="145"/>
    </location>
</feature>
<dbReference type="Proteomes" id="UP001270362">
    <property type="component" value="Unassembled WGS sequence"/>
</dbReference>
<reference evidence="2" key="2">
    <citation type="submission" date="2023-06" db="EMBL/GenBank/DDBJ databases">
        <authorList>
            <consortium name="Lawrence Berkeley National Laboratory"/>
            <person name="Haridas S."/>
            <person name="Hensen N."/>
            <person name="Bonometti L."/>
            <person name="Westerberg I."/>
            <person name="Brannstrom I.O."/>
            <person name="Guillou S."/>
            <person name="Cros-Aarteil S."/>
            <person name="Calhoun S."/>
            <person name="Kuo A."/>
            <person name="Mondo S."/>
            <person name="Pangilinan J."/>
            <person name="Riley R."/>
            <person name="Labutti K."/>
            <person name="Andreopoulos B."/>
            <person name="Lipzen A."/>
            <person name="Chen C."/>
            <person name="Yanf M."/>
            <person name="Daum C."/>
            <person name="Ng V."/>
            <person name="Clum A."/>
            <person name="Steindorff A."/>
            <person name="Ohm R."/>
            <person name="Martin F."/>
            <person name="Silar P."/>
            <person name="Natvig D."/>
            <person name="Lalanne C."/>
            <person name="Gautier V."/>
            <person name="Ament-Velasquez S.L."/>
            <person name="Kruys A."/>
            <person name="Hutchinson M.I."/>
            <person name="Powell A.J."/>
            <person name="Barry K."/>
            <person name="Miller A.N."/>
            <person name="Grigoriev I.V."/>
            <person name="Debuchy R."/>
            <person name="Gladieux P."/>
            <person name="Thoren M.H."/>
            <person name="Johannesson H."/>
        </authorList>
    </citation>
    <scope>NUCLEOTIDE SEQUENCE</scope>
    <source>
        <strain evidence="2">CBS 314.62</strain>
    </source>
</reference>
<evidence type="ECO:0000313" key="3">
    <source>
        <dbReference type="Proteomes" id="UP001270362"/>
    </source>
</evidence>